<evidence type="ECO:0000313" key="1">
    <source>
        <dbReference type="EMBL" id="PKA72778.1"/>
    </source>
</evidence>
<comment type="caution">
    <text evidence="1">The sequence shown here is derived from an EMBL/GenBank/DDBJ whole genome shotgun (WGS) entry which is preliminary data.</text>
</comment>
<proteinExistence type="predicted"/>
<dbReference type="EMBL" id="PHHE01000001">
    <property type="protein sequence ID" value="PKA72778.1"/>
    <property type="molecule type" value="Genomic_DNA"/>
</dbReference>
<protein>
    <recommendedName>
        <fullName evidence="3">Virion structural protein</fullName>
    </recommendedName>
</protein>
<gene>
    <name evidence="1" type="ORF">ATI02_5867</name>
</gene>
<keyword evidence="2" id="KW-1185">Reference proteome</keyword>
<organism evidence="1 2">
    <name type="scientific">Pseudomonas baetica</name>
    <dbReference type="NCBI Taxonomy" id="674054"/>
    <lineage>
        <taxon>Bacteria</taxon>
        <taxon>Pseudomonadati</taxon>
        <taxon>Pseudomonadota</taxon>
        <taxon>Gammaproteobacteria</taxon>
        <taxon>Pseudomonadales</taxon>
        <taxon>Pseudomonadaceae</taxon>
        <taxon>Pseudomonas</taxon>
    </lineage>
</organism>
<reference evidence="1 2" key="1">
    <citation type="submission" date="2017-11" db="EMBL/GenBank/DDBJ databases">
        <title>Genome sequencing of a diverse group of Pseudomonas species.</title>
        <authorList>
            <person name="Loper J."/>
        </authorList>
    </citation>
    <scope>NUCLEOTIDE SEQUENCE [LARGE SCALE GENOMIC DNA]</scope>
    <source>
        <strain evidence="1 2">LMG 25716</strain>
    </source>
</reference>
<sequence>MSQYSVYLSGHKRIVDALPADSLSVLRNKIGAAADDYNFIYYNEFTEQKTILNDRSVEARKPISSIAFPDPTTNTNTIVQMGLVAGGKTDLFGTQTDWLYNRNAGVRITLNKSDSKAITANQGKFDPIMLRDVQPTNEQSNAFYDRVVICEKGSVVNFEISSWGAAGFGYSVSSEKDTICSSLYVTYGDNPNQKSFSTLRRYQDSKNSIQIESTASLNIPTQEVVYYQKITVKTWRLTSYKENGKTYTSNMEAPAPTAPRSMALQGASLNLKSVAANERFTPGDPTGNIYVPGDTIETGAPSRGPQSDQTFGLMELLQQDDPNQKVIGAVVFYFFVFKDKESADKVINVLNAPGPWAVD</sequence>
<dbReference type="RefSeq" id="WP_095191448.1">
    <property type="nucleotide sequence ID" value="NZ_JAVLSL010000011.1"/>
</dbReference>
<evidence type="ECO:0008006" key="3">
    <source>
        <dbReference type="Google" id="ProtNLM"/>
    </source>
</evidence>
<evidence type="ECO:0000313" key="2">
    <source>
        <dbReference type="Proteomes" id="UP000232455"/>
    </source>
</evidence>
<accession>A0ABX4Q7Q5</accession>
<dbReference type="Proteomes" id="UP000232455">
    <property type="component" value="Unassembled WGS sequence"/>
</dbReference>
<name>A0ABX4Q7Q5_9PSED</name>